<evidence type="ECO:0000313" key="3">
    <source>
        <dbReference type="Proteomes" id="UP001151081"/>
    </source>
</evidence>
<evidence type="ECO:0000256" key="1">
    <source>
        <dbReference type="SAM" id="MobiDB-lite"/>
    </source>
</evidence>
<organism evidence="2 3">
    <name type="scientific">Polyangium jinanense</name>
    <dbReference type="NCBI Taxonomy" id="2829994"/>
    <lineage>
        <taxon>Bacteria</taxon>
        <taxon>Pseudomonadati</taxon>
        <taxon>Myxococcota</taxon>
        <taxon>Polyangia</taxon>
        <taxon>Polyangiales</taxon>
        <taxon>Polyangiaceae</taxon>
        <taxon>Polyangium</taxon>
    </lineage>
</organism>
<sequence>MAVTHADRGLKHAEWQHLNLVLGEKFARCQRVLMDSSVLAIAGAIVAYSRAKGANAATFALSPTSDVPAELVAAVVGEVLAACQDAPPIPLRAEVVVYTALAVKNADRGLTPSEWENINRGFGGRIERCQRVLSHPKVRAVADAIVARGRARRIDVNTFAYSPANEAFGEILASAVGGMLIESRPKPAVPSPPAAPSPMVPAPVPAVPAARAPRAPEPAPPAHVPEPPIPAPAAQGRAEMPSRDELPVPTPAGAEPPAVPAPVATARVERACPRCARRMPLAARPWRSTAARSGIGRDPTPPVPPPPAVAAPLPREPVSPVAPVAPAAPAHLVALPVAMPTLITGATSGPASGALPVPETIATPARTAASSSSARSSPSRLTFHEPLPRGRSPP</sequence>
<feature type="region of interest" description="Disordered" evidence="1">
    <location>
        <begin position="286"/>
        <end position="307"/>
    </location>
</feature>
<proteinExistence type="predicted"/>
<keyword evidence="3" id="KW-1185">Reference proteome</keyword>
<comment type="caution">
    <text evidence="2">The sequence shown here is derived from an EMBL/GenBank/DDBJ whole genome shotgun (WGS) entry which is preliminary data.</text>
</comment>
<feature type="compositionally biased region" description="Low complexity" evidence="1">
    <location>
        <begin position="362"/>
        <end position="380"/>
    </location>
</feature>
<dbReference type="EMBL" id="JAGTJJ010000051">
    <property type="protein sequence ID" value="MDC3987319.1"/>
    <property type="molecule type" value="Genomic_DNA"/>
</dbReference>
<gene>
    <name evidence="2" type="ORF">KEG57_43020</name>
</gene>
<protein>
    <submittedName>
        <fullName evidence="2">Uncharacterized protein</fullName>
    </submittedName>
</protein>
<dbReference type="Proteomes" id="UP001151081">
    <property type="component" value="Unassembled WGS sequence"/>
</dbReference>
<feature type="region of interest" description="Disordered" evidence="1">
    <location>
        <begin position="208"/>
        <end position="262"/>
    </location>
</feature>
<accession>A0A9X4AWG5</accession>
<name>A0A9X4AWG5_9BACT</name>
<evidence type="ECO:0000313" key="2">
    <source>
        <dbReference type="EMBL" id="MDC3987319.1"/>
    </source>
</evidence>
<dbReference type="AlphaFoldDB" id="A0A9X4AWG5"/>
<feature type="compositionally biased region" description="Low complexity" evidence="1">
    <location>
        <begin position="251"/>
        <end position="262"/>
    </location>
</feature>
<feature type="region of interest" description="Disordered" evidence="1">
    <location>
        <begin position="349"/>
        <end position="394"/>
    </location>
</feature>
<dbReference type="RefSeq" id="WP_272459600.1">
    <property type="nucleotide sequence ID" value="NZ_JAGTJJ010000051.1"/>
</dbReference>
<reference evidence="2 3" key="1">
    <citation type="submission" date="2021-04" db="EMBL/GenBank/DDBJ databases">
        <title>Genome analysis of Polyangium sp.</title>
        <authorList>
            <person name="Li Y."/>
            <person name="Wang J."/>
        </authorList>
    </citation>
    <scope>NUCLEOTIDE SEQUENCE [LARGE SCALE GENOMIC DNA]</scope>
    <source>
        <strain evidence="2 3">SDU14</strain>
    </source>
</reference>
<feature type="compositionally biased region" description="Pro residues" evidence="1">
    <location>
        <begin position="215"/>
        <end position="231"/>
    </location>
</feature>